<protein>
    <submittedName>
        <fullName evidence="1">Uncharacterized conserved protein</fullName>
    </submittedName>
</protein>
<proteinExistence type="predicted"/>
<dbReference type="InterPro" id="IPR007438">
    <property type="entry name" value="DUF488"/>
</dbReference>
<dbReference type="EMBL" id="UARG01000017">
    <property type="protein sequence ID" value="SQA77402.1"/>
    <property type="molecule type" value="Genomic_DNA"/>
</dbReference>
<accession>A0A2X2RAG8</accession>
<evidence type="ECO:0000313" key="2">
    <source>
        <dbReference type="Proteomes" id="UP000249891"/>
    </source>
</evidence>
<evidence type="ECO:0000313" key="1">
    <source>
        <dbReference type="EMBL" id="SQA77402.1"/>
    </source>
</evidence>
<dbReference type="Proteomes" id="UP000249891">
    <property type="component" value="Unassembled WGS sequence"/>
</dbReference>
<sequence length="178" mass="20784">MKRIYTIGHSTHTLEEFIEMLQSFEIQHLVDIRGLPGSNKYSQFNKENLEVVLPEIGIAYTHLTLLGGRRKVHKDSKNTRWHNESFRAYADYMETYDFEKGIAQLIAIAEKETTAYMCAEAVWWRCHRSMVSDYLKAKGWQVNHIMAIGKEEPHRYTAPARIIGDRVVYYDDGEILNL</sequence>
<dbReference type="RefSeq" id="WP_053580342.1">
    <property type="nucleotide sequence ID" value="NZ_UARG01000017.1"/>
</dbReference>
<dbReference type="InterPro" id="IPR014519">
    <property type="entry name" value="UCP024492"/>
</dbReference>
<dbReference type="PANTHER" id="PTHR39337">
    <property type="entry name" value="BLR5642 PROTEIN"/>
    <property type="match status" value="1"/>
</dbReference>
<name>A0A2X2RAG8_CAPOC</name>
<gene>
    <name evidence="1" type="ORF">NCTC11546_00608</name>
</gene>
<dbReference type="Pfam" id="PF04343">
    <property type="entry name" value="DUF488"/>
    <property type="match status" value="1"/>
</dbReference>
<dbReference type="PIRSF" id="PIRSF024492">
    <property type="entry name" value="UCP024492"/>
    <property type="match status" value="1"/>
</dbReference>
<dbReference type="PANTHER" id="PTHR39337:SF1">
    <property type="entry name" value="BLR5642 PROTEIN"/>
    <property type="match status" value="1"/>
</dbReference>
<reference evidence="1 2" key="1">
    <citation type="submission" date="2018-06" db="EMBL/GenBank/DDBJ databases">
        <authorList>
            <consortium name="Pathogen Informatics"/>
            <person name="Doyle S."/>
        </authorList>
    </citation>
    <scope>NUCLEOTIDE SEQUENCE [LARGE SCALE GENOMIC DNA]</scope>
    <source>
        <strain evidence="1 2">NCTC11546</strain>
    </source>
</reference>
<dbReference type="AlphaFoldDB" id="A0A2X2RAG8"/>
<organism evidence="1 2">
    <name type="scientific">Capnocytophaga ochracea</name>
    <dbReference type="NCBI Taxonomy" id="1018"/>
    <lineage>
        <taxon>Bacteria</taxon>
        <taxon>Pseudomonadati</taxon>
        <taxon>Bacteroidota</taxon>
        <taxon>Flavobacteriia</taxon>
        <taxon>Flavobacteriales</taxon>
        <taxon>Flavobacteriaceae</taxon>
        <taxon>Capnocytophaga</taxon>
    </lineage>
</organism>